<accession>A0A5N5DG58</accession>
<dbReference type="Proteomes" id="UP000325902">
    <property type="component" value="Unassembled WGS sequence"/>
</dbReference>
<keyword evidence="4" id="KW-1185">Reference proteome</keyword>
<feature type="region of interest" description="Disordered" evidence="1">
    <location>
        <begin position="697"/>
        <end position="731"/>
    </location>
</feature>
<protein>
    <recommendedName>
        <fullName evidence="5">Pentatricopeptide repeat-containing protein</fullName>
    </recommendedName>
</protein>
<evidence type="ECO:0000256" key="2">
    <source>
        <dbReference type="SAM" id="Phobius"/>
    </source>
</evidence>
<keyword evidence="2" id="KW-0812">Transmembrane</keyword>
<dbReference type="InterPro" id="IPR011990">
    <property type="entry name" value="TPR-like_helical_dom_sf"/>
</dbReference>
<gene>
    <name evidence="3" type="ORF">DBV05_g5325</name>
</gene>
<evidence type="ECO:0008006" key="5">
    <source>
        <dbReference type="Google" id="ProtNLM"/>
    </source>
</evidence>
<dbReference type="EMBL" id="VCHE01000027">
    <property type="protein sequence ID" value="KAB2576032.1"/>
    <property type="molecule type" value="Genomic_DNA"/>
</dbReference>
<evidence type="ECO:0000313" key="4">
    <source>
        <dbReference type="Proteomes" id="UP000325902"/>
    </source>
</evidence>
<sequence length="731" mass="83299">MQTLWSRTLRATKCACRCQQCLSYSTAVARRSTTAFRKRLSAIPSSTIIYSAIFACAAVADGRAKQQRREKWDHAIQEVKDELKPGDADVRTREGRDAGQTRDGKRVEDKADPSRLKEDIEEFELEGKDAEDVAEWLKKEVEGVKDPEAAEAIMREKLGKAKKRSYQRMMDDREDVSRPRDILEWEDARRYTMTSSGQPEWPENIGPSFNPHDFPPQSIYATDSRKIEGLESRWTRRKLQTMNLSMAKLVLFMVEAAHLHKYPNRRDWDDKLSDCWLPDNVYWIAMKGEQSKERFIRSIENFLQRTKMPKNQDRVPEVKPIFGKYPYYEQDPDGQFHRKCHAMNERIFESFDQCFRGELNFPTLVGAICEELLTSPAPPNITTYNALLLGFSRLKRHDICSMVIKSLHEVHMRPDEITCTAALSYHINTNDSRGFVRFVQLMTGITTDSYALMLANPTIPLTHPSTLYRLQNRVVRHPRKPERLVQKVHPTPRVMSSIVAGLLKFHGLERAADICGTLAADGWGFDADALTRFLHACAQQRDWASGVAIWQQLQELRAQRPASRPLDRASYIQMLGLCYRCDRPDVFDQVIREAEHAGGYRSHALQKDFKKMLGRGDNAFDETESRRQDWLLRSEMTQQFNAQSKFFAKQAAADAAATAEAEAEAEAAAAAAAAKAGAAVDEEAVIQKILDDFVGQPETELASTGKPPGPSEKKTFMSSNDKDRPHNWTLD</sequence>
<keyword evidence="2" id="KW-0472">Membrane</keyword>
<feature type="transmembrane region" description="Helical" evidence="2">
    <location>
        <begin position="40"/>
        <end position="60"/>
    </location>
</feature>
<evidence type="ECO:0000313" key="3">
    <source>
        <dbReference type="EMBL" id="KAB2576032.1"/>
    </source>
</evidence>
<dbReference type="AlphaFoldDB" id="A0A5N5DG58"/>
<feature type="region of interest" description="Disordered" evidence="1">
    <location>
        <begin position="83"/>
        <end position="117"/>
    </location>
</feature>
<feature type="compositionally biased region" description="Basic and acidic residues" evidence="1">
    <location>
        <begin position="711"/>
        <end position="731"/>
    </location>
</feature>
<evidence type="ECO:0000256" key="1">
    <source>
        <dbReference type="SAM" id="MobiDB-lite"/>
    </source>
</evidence>
<proteinExistence type="predicted"/>
<reference evidence="3 4" key="1">
    <citation type="journal article" date="2019" name="Sci. Rep.">
        <title>A multi-omics analysis of the grapevine pathogen Lasiodiplodia theobromae reveals that temperature affects the expression of virulence- and pathogenicity-related genes.</title>
        <authorList>
            <person name="Felix C."/>
            <person name="Meneses R."/>
            <person name="Goncalves M.F.M."/>
            <person name="Tilleman L."/>
            <person name="Duarte A.S."/>
            <person name="Jorrin-Novo J.V."/>
            <person name="Van de Peer Y."/>
            <person name="Deforce D."/>
            <person name="Van Nieuwerburgh F."/>
            <person name="Esteves A.C."/>
            <person name="Alves A."/>
        </authorList>
    </citation>
    <scope>NUCLEOTIDE SEQUENCE [LARGE SCALE GENOMIC DNA]</scope>
    <source>
        <strain evidence="3 4">LA-SOL3</strain>
    </source>
</reference>
<dbReference type="Gene3D" id="1.25.40.10">
    <property type="entry name" value="Tetratricopeptide repeat domain"/>
    <property type="match status" value="2"/>
</dbReference>
<dbReference type="OrthoDB" id="185373at2759"/>
<name>A0A5N5DG58_9PEZI</name>
<comment type="caution">
    <text evidence="3">The sequence shown here is derived from an EMBL/GenBank/DDBJ whole genome shotgun (WGS) entry which is preliminary data.</text>
</comment>
<keyword evidence="2" id="KW-1133">Transmembrane helix</keyword>
<organism evidence="3 4">
    <name type="scientific">Lasiodiplodia theobromae</name>
    <dbReference type="NCBI Taxonomy" id="45133"/>
    <lineage>
        <taxon>Eukaryota</taxon>
        <taxon>Fungi</taxon>
        <taxon>Dikarya</taxon>
        <taxon>Ascomycota</taxon>
        <taxon>Pezizomycotina</taxon>
        <taxon>Dothideomycetes</taxon>
        <taxon>Dothideomycetes incertae sedis</taxon>
        <taxon>Botryosphaeriales</taxon>
        <taxon>Botryosphaeriaceae</taxon>
        <taxon>Lasiodiplodia</taxon>
    </lineage>
</organism>